<gene>
    <name evidence="8" type="ORF">PG993_010143</name>
</gene>
<evidence type="ECO:0000256" key="4">
    <source>
        <dbReference type="ARBA" id="ARBA00023163"/>
    </source>
</evidence>
<dbReference type="Pfam" id="PF04082">
    <property type="entry name" value="Fungal_trans"/>
    <property type="match status" value="1"/>
</dbReference>
<evidence type="ECO:0000313" key="8">
    <source>
        <dbReference type="EMBL" id="KAK8035148.1"/>
    </source>
</evidence>
<dbReference type="CDD" id="cd12148">
    <property type="entry name" value="fungal_TF_MHR"/>
    <property type="match status" value="1"/>
</dbReference>
<comment type="caution">
    <text evidence="8">The sequence shown here is derived from an EMBL/GenBank/DDBJ whole genome shotgun (WGS) entry which is preliminary data.</text>
</comment>
<dbReference type="PANTHER" id="PTHR31845:SF19">
    <property type="entry name" value="TRANSCRIPTION FACTOR DOMAIN-CONTAINING PROTEIN"/>
    <property type="match status" value="1"/>
</dbReference>
<proteinExistence type="predicted"/>
<dbReference type="SMART" id="SM00906">
    <property type="entry name" value="Fungal_trans"/>
    <property type="match status" value="1"/>
</dbReference>
<evidence type="ECO:0000256" key="6">
    <source>
        <dbReference type="SAM" id="MobiDB-lite"/>
    </source>
</evidence>
<evidence type="ECO:0000256" key="3">
    <source>
        <dbReference type="ARBA" id="ARBA00023125"/>
    </source>
</evidence>
<dbReference type="InterPro" id="IPR051089">
    <property type="entry name" value="prtT"/>
</dbReference>
<keyword evidence="4" id="KW-0804">Transcription</keyword>
<keyword evidence="2" id="KW-0805">Transcription regulation</keyword>
<evidence type="ECO:0000313" key="9">
    <source>
        <dbReference type="Proteomes" id="UP001444661"/>
    </source>
</evidence>
<organism evidence="8 9">
    <name type="scientific">Apiospora rasikravindrae</name>
    <dbReference type="NCBI Taxonomy" id="990691"/>
    <lineage>
        <taxon>Eukaryota</taxon>
        <taxon>Fungi</taxon>
        <taxon>Dikarya</taxon>
        <taxon>Ascomycota</taxon>
        <taxon>Pezizomycotina</taxon>
        <taxon>Sordariomycetes</taxon>
        <taxon>Xylariomycetidae</taxon>
        <taxon>Amphisphaeriales</taxon>
        <taxon>Apiosporaceae</taxon>
        <taxon>Apiospora</taxon>
    </lineage>
</organism>
<keyword evidence="9" id="KW-1185">Reference proteome</keyword>
<feature type="domain" description="Xylanolytic transcriptional activator regulatory" evidence="7">
    <location>
        <begin position="224"/>
        <end position="306"/>
    </location>
</feature>
<evidence type="ECO:0000256" key="5">
    <source>
        <dbReference type="ARBA" id="ARBA00023242"/>
    </source>
</evidence>
<name>A0ABR1SNQ7_9PEZI</name>
<keyword evidence="3" id="KW-0238">DNA-binding</keyword>
<feature type="region of interest" description="Disordered" evidence="6">
    <location>
        <begin position="452"/>
        <end position="508"/>
    </location>
</feature>
<sequence length="532" mass="59892">MKCQVGGTGSRCERCIRKSLHCVFQEHHRGRKPGFRISKPNAGRPMREQNPTGTNQSTEDDVREPQRADGCRNWQTGNLQPPSILNHAATHGRFSLQSILEPPFSMQPPQESVITPDDPIKLGIVNMRIAQSLFENFMNSLNPYISQMDPALHTFDYVRQKCPFLLTAMLAAAAKALHPELYPKLHNQVEELFAENFRLGRTSTEIAQAVLIMTYWKEPDDSRAWVSLGYVIRMGIELGWHRLRPYTVDQGGHSSGIQKREVRNIQRLWFILFVYDRSMSLQTGKPWMIERDAFIESIEPWCKDPMAVASDNFLGAIVALRLLSSEVFTLLGPKPAKVGGHQLHSFEPLLSIIEVRIEEWERKWLQSVVADSIHVMTAYSAAFLIQLLLSTPEYITSRIEPQVCDSIQLSADTFSGQSSPPGSSCWLQARFLERIVMKHAERRRDRDLVHSDIAPASGPAASDSILAVCPPRPNDATPIQGHSAPHAQGGPIHSHRHPDEPRPDFAFSTDEGLWTDMFTSAGFNIQDGVFFA</sequence>
<dbReference type="EMBL" id="JAQQWK010000009">
    <property type="protein sequence ID" value="KAK8035148.1"/>
    <property type="molecule type" value="Genomic_DNA"/>
</dbReference>
<keyword evidence="5" id="KW-0539">Nucleus</keyword>
<feature type="compositionally biased region" description="Polar residues" evidence="6">
    <location>
        <begin position="73"/>
        <end position="83"/>
    </location>
</feature>
<feature type="region of interest" description="Disordered" evidence="6">
    <location>
        <begin position="27"/>
        <end position="85"/>
    </location>
</feature>
<protein>
    <recommendedName>
        <fullName evidence="7">Xylanolytic transcriptional activator regulatory domain-containing protein</fullName>
    </recommendedName>
</protein>
<dbReference type="Proteomes" id="UP001444661">
    <property type="component" value="Unassembled WGS sequence"/>
</dbReference>
<evidence type="ECO:0000256" key="1">
    <source>
        <dbReference type="ARBA" id="ARBA00004123"/>
    </source>
</evidence>
<dbReference type="PANTHER" id="PTHR31845">
    <property type="entry name" value="FINGER DOMAIN PROTEIN, PUTATIVE-RELATED"/>
    <property type="match status" value="1"/>
</dbReference>
<comment type="subcellular location">
    <subcellularLocation>
        <location evidence="1">Nucleus</location>
    </subcellularLocation>
</comment>
<evidence type="ECO:0000259" key="7">
    <source>
        <dbReference type="SMART" id="SM00906"/>
    </source>
</evidence>
<evidence type="ECO:0000256" key="2">
    <source>
        <dbReference type="ARBA" id="ARBA00023015"/>
    </source>
</evidence>
<dbReference type="InterPro" id="IPR007219">
    <property type="entry name" value="XnlR_reg_dom"/>
</dbReference>
<reference evidence="8 9" key="1">
    <citation type="submission" date="2023-01" db="EMBL/GenBank/DDBJ databases">
        <title>Analysis of 21 Apiospora genomes using comparative genomics revels a genus with tremendous synthesis potential of carbohydrate active enzymes and secondary metabolites.</title>
        <authorList>
            <person name="Sorensen T."/>
        </authorList>
    </citation>
    <scope>NUCLEOTIDE SEQUENCE [LARGE SCALE GENOMIC DNA]</scope>
    <source>
        <strain evidence="8 9">CBS 33761</strain>
    </source>
</reference>
<accession>A0ABR1SNQ7</accession>